<accession>A0A9D9DT78</accession>
<evidence type="ECO:0000256" key="14">
    <source>
        <dbReference type="ARBA" id="ARBA00079807"/>
    </source>
</evidence>
<evidence type="ECO:0000256" key="6">
    <source>
        <dbReference type="ARBA" id="ARBA00022676"/>
    </source>
</evidence>
<keyword evidence="7 16" id="KW-0808">Transferase</keyword>
<evidence type="ECO:0000313" key="17">
    <source>
        <dbReference type="Proteomes" id="UP000823612"/>
    </source>
</evidence>
<evidence type="ECO:0000256" key="1">
    <source>
        <dbReference type="ARBA" id="ARBA00001946"/>
    </source>
</evidence>
<dbReference type="PANTHER" id="PTHR11608:SF0">
    <property type="entry name" value="BIFUNCTIONAL PROTEIN PYRR"/>
    <property type="match status" value="1"/>
</dbReference>
<sequence>METRVLEQIPSQFARFMAELRDVEIQKDPMRFRTNLRRIGQIFAYEISKELPYETKVVQTPLGEKIMSVPAQEPVVACILRAGLPLHEGILSFFDRAGSAFISAYRKHDEDGHFEIKMEYLSCPDLEGKTLILCDPMLATGSSMKVCYQGLLEYGRPAHTHIVSVIAAQEGVDYVQENLPSSGCTLWVGSVDEELTAQSYIVPGLGDAGDLAYGKKLQE</sequence>
<dbReference type="GO" id="GO:0004845">
    <property type="term" value="F:uracil phosphoribosyltransferase activity"/>
    <property type="evidence" value="ECO:0007669"/>
    <property type="project" value="UniProtKB-EC"/>
</dbReference>
<name>A0A9D9DT78_9BACT</name>
<dbReference type="NCBIfam" id="NF001097">
    <property type="entry name" value="PRK00129.1"/>
    <property type="match status" value="1"/>
</dbReference>
<dbReference type="InterPro" id="IPR000836">
    <property type="entry name" value="PRTase_dom"/>
</dbReference>
<evidence type="ECO:0000256" key="5">
    <source>
        <dbReference type="ARBA" id="ARBA00022533"/>
    </source>
</evidence>
<evidence type="ECO:0000256" key="2">
    <source>
        <dbReference type="ARBA" id="ARBA00005180"/>
    </source>
</evidence>
<comment type="cofactor">
    <cofactor evidence="1">
        <name>Mg(2+)</name>
        <dbReference type="ChEBI" id="CHEBI:18420"/>
    </cofactor>
</comment>
<evidence type="ECO:0000256" key="3">
    <source>
        <dbReference type="ARBA" id="ARBA00009516"/>
    </source>
</evidence>
<evidence type="ECO:0000256" key="4">
    <source>
        <dbReference type="ARBA" id="ARBA00011894"/>
    </source>
</evidence>
<keyword evidence="6 16" id="KW-0328">Glycosyltransferase</keyword>
<evidence type="ECO:0000256" key="8">
    <source>
        <dbReference type="ARBA" id="ARBA00022741"/>
    </source>
</evidence>
<comment type="pathway">
    <text evidence="2">Pyrimidine metabolism; UMP biosynthesis via salvage pathway; UMP from uracil: step 1/1.</text>
</comment>
<dbReference type="SUPFAM" id="SSF53271">
    <property type="entry name" value="PRTase-like"/>
    <property type="match status" value="1"/>
</dbReference>
<dbReference type="GO" id="GO:0005525">
    <property type="term" value="F:GTP binding"/>
    <property type="evidence" value="ECO:0007669"/>
    <property type="project" value="UniProtKB-KW"/>
</dbReference>
<dbReference type="Gene3D" id="3.40.50.2020">
    <property type="match status" value="1"/>
</dbReference>
<proteinExistence type="inferred from homology"/>
<comment type="catalytic activity">
    <reaction evidence="11">
        <text>UMP + diphosphate = 5-phospho-alpha-D-ribose 1-diphosphate + uracil</text>
        <dbReference type="Rhea" id="RHEA:13017"/>
        <dbReference type="ChEBI" id="CHEBI:17568"/>
        <dbReference type="ChEBI" id="CHEBI:33019"/>
        <dbReference type="ChEBI" id="CHEBI:57865"/>
        <dbReference type="ChEBI" id="CHEBI:58017"/>
        <dbReference type="EC" id="2.4.2.9"/>
    </reaction>
</comment>
<reference evidence="16" key="1">
    <citation type="submission" date="2020-10" db="EMBL/GenBank/DDBJ databases">
        <authorList>
            <person name="Gilroy R."/>
        </authorList>
    </citation>
    <scope>NUCLEOTIDE SEQUENCE</scope>
    <source>
        <strain evidence="16">2889</strain>
    </source>
</reference>
<gene>
    <name evidence="16" type="primary">upp</name>
    <name evidence="16" type="ORF">IAB08_05665</name>
</gene>
<keyword evidence="5" id="KW-0021">Allosteric enzyme</keyword>
<organism evidence="16 17">
    <name type="scientific">Candidatus Pullibacteroides excrementavium</name>
    <dbReference type="NCBI Taxonomy" id="2840905"/>
    <lineage>
        <taxon>Bacteria</taxon>
        <taxon>Pseudomonadati</taxon>
        <taxon>Bacteroidota</taxon>
        <taxon>Bacteroidia</taxon>
        <taxon>Bacteroidales</taxon>
        <taxon>Candidatus Pullibacteroides</taxon>
    </lineage>
</organism>
<dbReference type="FunFam" id="3.40.50.2020:FF:000023">
    <property type="entry name" value="Probable uracil phosphoribosyltransferase"/>
    <property type="match status" value="1"/>
</dbReference>
<evidence type="ECO:0000256" key="13">
    <source>
        <dbReference type="ARBA" id="ARBA00072146"/>
    </source>
</evidence>
<dbReference type="CDD" id="cd06223">
    <property type="entry name" value="PRTases_typeI"/>
    <property type="match status" value="1"/>
</dbReference>
<evidence type="ECO:0000259" key="15">
    <source>
        <dbReference type="Pfam" id="PF14681"/>
    </source>
</evidence>
<dbReference type="InterPro" id="IPR050137">
    <property type="entry name" value="PyrR_bifunctional"/>
</dbReference>
<evidence type="ECO:0000313" key="16">
    <source>
        <dbReference type="EMBL" id="MBO8432762.1"/>
    </source>
</evidence>
<evidence type="ECO:0000256" key="7">
    <source>
        <dbReference type="ARBA" id="ARBA00022679"/>
    </source>
</evidence>
<comment type="similarity">
    <text evidence="3">Belongs to the UPRTase family.</text>
</comment>
<keyword evidence="9" id="KW-0342">GTP-binding</keyword>
<evidence type="ECO:0000256" key="12">
    <source>
        <dbReference type="ARBA" id="ARBA00056901"/>
    </source>
</evidence>
<reference evidence="16" key="2">
    <citation type="journal article" date="2021" name="PeerJ">
        <title>Extensive microbial diversity within the chicken gut microbiome revealed by metagenomics and culture.</title>
        <authorList>
            <person name="Gilroy R."/>
            <person name="Ravi A."/>
            <person name="Getino M."/>
            <person name="Pursley I."/>
            <person name="Horton D.L."/>
            <person name="Alikhan N.F."/>
            <person name="Baker D."/>
            <person name="Gharbi K."/>
            <person name="Hall N."/>
            <person name="Watson M."/>
            <person name="Adriaenssens E.M."/>
            <person name="Foster-Nyarko E."/>
            <person name="Jarju S."/>
            <person name="Secka A."/>
            <person name="Antonio M."/>
            <person name="Oren A."/>
            <person name="Chaudhuri R.R."/>
            <person name="La Ragione R."/>
            <person name="Hildebrand F."/>
            <person name="Pallen M.J."/>
        </authorList>
    </citation>
    <scope>NUCLEOTIDE SEQUENCE</scope>
    <source>
        <strain evidence="16">2889</strain>
    </source>
</reference>
<evidence type="ECO:0000256" key="10">
    <source>
        <dbReference type="ARBA" id="ARBA00031082"/>
    </source>
</evidence>
<evidence type="ECO:0000256" key="11">
    <source>
        <dbReference type="ARBA" id="ARBA00052919"/>
    </source>
</evidence>
<evidence type="ECO:0000256" key="9">
    <source>
        <dbReference type="ARBA" id="ARBA00023134"/>
    </source>
</evidence>
<comment type="function">
    <text evidence="12">Catalyzes the conversion of uracil and 5-phospho-alpha-D-ribose 1-diphosphate (PRPP) to UMP and diphosphate.</text>
</comment>
<dbReference type="Proteomes" id="UP000823612">
    <property type="component" value="Unassembled WGS sequence"/>
</dbReference>
<dbReference type="EC" id="2.4.2.9" evidence="4"/>
<comment type="caution">
    <text evidence="16">The sequence shown here is derived from an EMBL/GenBank/DDBJ whole genome shotgun (WGS) entry which is preliminary data.</text>
</comment>
<keyword evidence="8" id="KW-0547">Nucleotide-binding</keyword>
<dbReference type="EMBL" id="JADIMZ010000087">
    <property type="protein sequence ID" value="MBO8432762.1"/>
    <property type="molecule type" value="Genomic_DNA"/>
</dbReference>
<dbReference type="PANTHER" id="PTHR11608">
    <property type="entry name" value="BIFUNCTIONAL PROTEIN PYRR"/>
    <property type="match status" value="1"/>
</dbReference>
<feature type="domain" description="Phosphoribosyltransferase" evidence="15">
    <location>
        <begin position="14"/>
        <end position="214"/>
    </location>
</feature>
<dbReference type="Pfam" id="PF14681">
    <property type="entry name" value="UPRTase"/>
    <property type="match status" value="1"/>
</dbReference>
<dbReference type="InterPro" id="IPR029057">
    <property type="entry name" value="PRTase-like"/>
</dbReference>
<protein>
    <recommendedName>
        <fullName evidence="13">Uracil phosphoribosyltransferase</fullName>
        <ecNumber evidence="4">2.4.2.9</ecNumber>
    </recommendedName>
    <alternativeName>
        <fullName evidence="10">UMP pyrophosphorylase</fullName>
    </alternativeName>
    <alternativeName>
        <fullName evidence="14">UPRTase</fullName>
    </alternativeName>
</protein>
<dbReference type="AlphaFoldDB" id="A0A9D9DT78"/>